<dbReference type="PROSITE" id="PS50111">
    <property type="entry name" value="CHEMOTAXIS_TRANSDUC_2"/>
    <property type="match status" value="1"/>
</dbReference>
<comment type="similarity">
    <text evidence="9">Belongs to the methyl-accepting chemotaxis (MCP) protein family.</text>
</comment>
<dbReference type="NCBIfam" id="TIGR02373">
    <property type="entry name" value="photo_yellow"/>
    <property type="match status" value="1"/>
</dbReference>
<evidence type="ECO:0000256" key="4">
    <source>
        <dbReference type="ARBA" id="ARBA00022543"/>
    </source>
</evidence>
<keyword evidence="8" id="KW-0807">Transducer</keyword>
<feature type="region of interest" description="Disordered" evidence="11">
    <location>
        <begin position="171"/>
        <end position="197"/>
    </location>
</feature>
<dbReference type="EMBL" id="LUUL01000013">
    <property type="protein sequence ID" value="OAI30080.1"/>
    <property type="molecule type" value="Genomic_DNA"/>
</dbReference>
<dbReference type="InterPro" id="IPR012130">
    <property type="entry name" value="PYP"/>
</dbReference>
<dbReference type="AlphaFoldDB" id="A0A291II69"/>
<dbReference type="Gene3D" id="1.10.287.950">
    <property type="entry name" value="Methyl-accepting chemotaxis protein"/>
    <property type="match status" value="1"/>
</dbReference>
<dbReference type="PANTHER" id="PTHR32089:SF112">
    <property type="entry name" value="LYSOZYME-LIKE PROTEIN-RELATED"/>
    <property type="match status" value="1"/>
</dbReference>
<evidence type="ECO:0000256" key="6">
    <source>
        <dbReference type="ARBA" id="ARBA00022991"/>
    </source>
</evidence>
<keyword evidence="7" id="KW-0675">Receptor</keyword>
<dbReference type="SMART" id="SM00304">
    <property type="entry name" value="HAMP"/>
    <property type="match status" value="1"/>
</dbReference>
<organism evidence="13 14">
    <name type="scientific">Methylomonas koyamae</name>
    <dbReference type="NCBI Taxonomy" id="702114"/>
    <lineage>
        <taxon>Bacteria</taxon>
        <taxon>Pseudomonadati</taxon>
        <taxon>Pseudomonadota</taxon>
        <taxon>Gammaproteobacteria</taxon>
        <taxon>Methylococcales</taxon>
        <taxon>Methylococcaceae</taxon>
        <taxon>Methylomonas</taxon>
    </lineage>
</organism>
<keyword evidence="12" id="KW-0472">Membrane</keyword>
<keyword evidence="14" id="KW-1185">Reference proteome</keyword>
<evidence type="ECO:0000256" key="2">
    <source>
        <dbReference type="ARBA" id="ARBA00009132"/>
    </source>
</evidence>
<dbReference type="InterPro" id="IPR013767">
    <property type="entry name" value="PAS_fold"/>
</dbReference>
<dbReference type="GO" id="GO:0006935">
    <property type="term" value="P:chemotaxis"/>
    <property type="evidence" value="ECO:0007669"/>
    <property type="project" value="UniProtKB-ARBA"/>
</dbReference>
<gene>
    <name evidence="13" type="ORF">A1356_22215</name>
</gene>
<comment type="similarity">
    <text evidence="2">Belongs to the photoactive yellow protein family.</text>
</comment>
<dbReference type="CDD" id="cd11386">
    <property type="entry name" value="MCP_signal"/>
    <property type="match status" value="1"/>
</dbReference>
<dbReference type="SUPFAM" id="SSF58104">
    <property type="entry name" value="Methyl-accepting chemotaxis protein (MCP) signaling domain"/>
    <property type="match status" value="1"/>
</dbReference>
<feature type="transmembrane region" description="Helical" evidence="12">
    <location>
        <begin position="12"/>
        <end position="33"/>
    </location>
</feature>
<sequence length="534" mass="58428">MLNQTSIKTRVAGIILFVSIFFLLLGIFYWVWLQSQPLASMPADELIAKLNNTVRLLAGGFVASIACSVFAVSMTIETRVSRPIEQAIGQLKRMQQNLHTRLDTEADDELARLFSAFNDHSDSLQHIIEEVAVTSDDLNVAVEQFIGNSQQSIDLATSQQRETDQVVRASSQMALSSNGMAHHAEATQSSASNAKQQTETGLQVVNQTIHAIGSLAGQMEGMQSTVTRLDKGSQNIGDVIDTIAKIADQTNLLALNAAIEAARAGEHGRGFAVVADEVRKLASDTQGATQQIHQIIVDLQGAARDVTNAIGKGTEQARNCVEQANSAGAALNEINHRVDSVNAMGQQISVAAQQQYQSAEDISQSMLRINQLAEANTQAMNQNQEVSEILSQRAKKLEQLVSRFKHPSGSNAVEFGRDDIVNAIRNMSAAEIDRMAFGAVELDNNGIIIRYNAAEGAITGRKPQEVLGKNFFTDVAPCTNTPKFKGEFDQGVRRGMLDKKFEYTFDYNMRPTKVKVHMKKSLSGNTYWIFVKRI</sequence>
<dbReference type="InterPro" id="IPR003660">
    <property type="entry name" value="HAMP_dom"/>
</dbReference>
<evidence type="ECO:0000313" key="14">
    <source>
        <dbReference type="Proteomes" id="UP000077734"/>
    </source>
</evidence>
<dbReference type="KEGG" id="mko:MKLM6_1627"/>
<accession>A0A291II69</accession>
<dbReference type="GO" id="GO:0009881">
    <property type="term" value="F:photoreceptor activity"/>
    <property type="evidence" value="ECO:0007669"/>
    <property type="project" value="UniProtKB-UniRule"/>
</dbReference>
<dbReference type="GO" id="GO:0007602">
    <property type="term" value="P:phototransduction"/>
    <property type="evidence" value="ECO:0007669"/>
    <property type="project" value="UniProtKB-UniRule"/>
</dbReference>
<keyword evidence="12" id="KW-1133">Transmembrane helix</keyword>
<dbReference type="GO" id="GO:0016020">
    <property type="term" value="C:membrane"/>
    <property type="evidence" value="ECO:0007669"/>
    <property type="project" value="UniProtKB-SubCell"/>
</dbReference>
<reference evidence="13 14" key="1">
    <citation type="submission" date="2016-03" db="EMBL/GenBank/DDBJ databases">
        <authorList>
            <person name="Heylen K."/>
            <person name="De Vos P."/>
            <person name="Vekeman B."/>
        </authorList>
    </citation>
    <scope>NUCLEOTIDE SEQUENCE [LARGE SCALE GENOMIC DNA]</scope>
    <source>
        <strain evidence="13 14">R-49807</strain>
    </source>
</reference>
<dbReference type="Pfam" id="PF00015">
    <property type="entry name" value="MCPsignal"/>
    <property type="match status" value="1"/>
</dbReference>
<evidence type="ECO:0000256" key="10">
    <source>
        <dbReference type="NCBIfam" id="TIGR02373"/>
    </source>
</evidence>
<dbReference type="SMART" id="SM00283">
    <property type="entry name" value="MA"/>
    <property type="match status" value="1"/>
</dbReference>
<proteinExistence type="inferred from homology"/>
<dbReference type="Proteomes" id="UP000077734">
    <property type="component" value="Unassembled WGS sequence"/>
</dbReference>
<protein>
    <recommendedName>
        <fullName evidence="3 10">Photoactive yellow protein</fullName>
    </recommendedName>
</protein>
<dbReference type="CDD" id="cd06225">
    <property type="entry name" value="HAMP"/>
    <property type="match status" value="1"/>
</dbReference>
<dbReference type="FunFam" id="1.10.287.950:FF:000001">
    <property type="entry name" value="Methyl-accepting chemotaxis sensory transducer"/>
    <property type="match status" value="1"/>
</dbReference>
<feature type="transmembrane region" description="Helical" evidence="12">
    <location>
        <begin position="53"/>
        <end position="72"/>
    </location>
</feature>
<feature type="compositionally biased region" description="Polar residues" evidence="11">
    <location>
        <begin position="186"/>
        <end position="197"/>
    </location>
</feature>
<dbReference type="Gene3D" id="3.30.450.20">
    <property type="entry name" value="PAS domain"/>
    <property type="match status" value="1"/>
</dbReference>
<evidence type="ECO:0000313" key="13">
    <source>
        <dbReference type="EMBL" id="OAI30080.1"/>
    </source>
</evidence>
<dbReference type="InterPro" id="IPR035965">
    <property type="entry name" value="PAS-like_dom_sf"/>
</dbReference>
<dbReference type="PANTHER" id="PTHR32089">
    <property type="entry name" value="METHYL-ACCEPTING CHEMOTAXIS PROTEIN MCPB"/>
    <property type="match status" value="1"/>
</dbReference>
<evidence type="ECO:0000256" key="8">
    <source>
        <dbReference type="ARBA" id="ARBA00023224"/>
    </source>
</evidence>
<evidence type="ECO:0000256" key="7">
    <source>
        <dbReference type="ARBA" id="ARBA00023170"/>
    </source>
</evidence>
<name>A0A291II69_9GAMM</name>
<dbReference type="InterPro" id="IPR000014">
    <property type="entry name" value="PAS"/>
</dbReference>
<evidence type="ECO:0000256" key="12">
    <source>
        <dbReference type="SAM" id="Phobius"/>
    </source>
</evidence>
<dbReference type="PROSITE" id="PS50885">
    <property type="entry name" value="HAMP"/>
    <property type="match status" value="1"/>
</dbReference>
<comment type="caution">
    <text evidence="13">The sequence shown here is derived from an EMBL/GenBank/DDBJ whole genome shotgun (WGS) entry which is preliminary data.</text>
</comment>
<keyword evidence="12" id="KW-0812">Transmembrane</keyword>
<evidence type="ECO:0000256" key="1">
    <source>
        <dbReference type="ARBA" id="ARBA00004370"/>
    </source>
</evidence>
<evidence type="ECO:0000256" key="11">
    <source>
        <dbReference type="SAM" id="MobiDB-lite"/>
    </source>
</evidence>
<dbReference type="Pfam" id="PF00989">
    <property type="entry name" value="PAS"/>
    <property type="match status" value="1"/>
</dbReference>
<dbReference type="SUPFAM" id="SSF55785">
    <property type="entry name" value="PYP-like sensor domain (PAS domain)"/>
    <property type="match status" value="1"/>
</dbReference>
<dbReference type="InterPro" id="IPR004089">
    <property type="entry name" value="MCPsignal_dom"/>
</dbReference>
<evidence type="ECO:0000256" key="3">
    <source>
        <dbReference type="ARBA" id="ARBA00019243"/>
    </source>
</evidence>
<dbReference type="PROSITE" id="PS50112">
    <property type="entry name" value="PAS"/>
    <property type="match status" value="1"/>
</dbReference>
<keyword evidence="5" id="KW-0716">Sensory transduction</keyword>
<evidence type="ECO:0000256" key="9">
    <source>
        <dbReference type="ARBA" id="ARBA00029447"/>
    </source>
</evidence>
<dbReference type="CDD" id="cd00130">
    <property type="entry name" value="PAS"/>
    <property type="match status" value="1"/>
</dbReference>
<dbReference type="Pfam" id="PF00672">
    <property type="entry name" value="HAMP"/>
    <property type="match status" value="1"/>
</dbReference>
<comment type="subcellular location">
    <subcellularLocation>
        <location evidence="1">Membrane</location>
    </subcellularLocation>
</comment>
<evidence type="ECO:0000256" key="5">
    <source>
        <dbReference type="ARBA" id="ARBA00022606"/>
    </source>
</evidence>
<dbReference type="GO" id="GO:0006355">
    <property type="term" value="P:regulation of DNA-templated transcription"/>
    <property type="evidence" value="ECO:0007669"/>
    <property type="project" value="InterPro"/>
</dbReference>
<keyword evidence="4" id="KW-0600">Photoreceptor protein</keyword>
<keyword evidence="6" id="KW-0157">Chromophore</keyword>